<name>A0A8J6K382_ELECQ</name>
<dbReference type="OrthoDB" id="9942326at2759"/>
<dbReference type="AlphaFoldDB" id="A0A8J6K382"/>
<proteinExistence type="predicted"/>
<evidence type="ECO:0000313" key="1">
    <source>
        <dbReference type="EMBL" id="KAG9477636.1"/>
    </source>
</evidence>
<dbReference type="EMBL" id="WNTK01000009">
    <property type="protein sequence ID" value="KAG9477636.1"/>
    <property type="molecule type" value="Genomic_DNA"/>
</dbReference>
<sequence length="76" mass="8879">MVLHWHTGADQPQKTTTKIRDMKTLKSTTFHGNHLFYWESLGSQVEIEFNGDFSQDRVSFRAQYWARERGGQMGNS</sequence>
<reference evidence="1" key="1">
    <citation type="thesis" date="2020" institute="ProQuest LLC" country="789 East Eisenhower Parkway, Ann Arbor, MI, USA">
        <title>Comparative Genomics and Chromosome Evolution.</title>
        <authorList>
            <person name="Mudd A.B."/>
        </authorList>
    </citation>
    <scope>NUCLEOTIDE SEQUENCE</scope>
    <source>
        <strain evidence="1">HN-11 Male</strain>
        <tissue evidence="1">Kidney and liver</tissue>
    </source>
</reference>
<protein>
    <submittedName>
        <fullName evidence="1">Uncharacterized protein</fullName>
    </submittedName>
</protein>
<comment type="caution">
    <text evidence="1">The sequence shown here is derived from an EMBL/GenBank/DDBJ whole genome shotgun (WGS) entry which is preliminary data.</text>
</comment>
<keyword evidence="2" id="KW-1185">Reference proteome</keyword>
<evidence type="ECO:0000313" key="2">
    <source>
        <dbReference type="Proteomes" id="UP000770717"/>
    </source>
</evidence>
<organism evidence="1 2">
    <name type="scientific">Eleutherodactylus coqui</name>
    <name type="common">Puerto Rican coqui</name>
    <dbReference type="NCBI Taxonomy" id="57060"/>
    <lineage>
        <taxon>Eukaryota</taxon>
        <taxon>Metazoa</taxon>
        <taxon>Chordata</taxon>
        <taxon>Craniata</taxon>
        <taxon>Vertebrata</taxon>
        <taxon>Euteleostomi</taxon>
        <taxon>Amphibia</taxon>
        <taxon>Batrachia</taxon>
        <taxon>Anura</taxon>
        <taxon>Neobatrachia</taxon>
        <taxon>Hyloidea</taxon>
        <taxon>Eleutherodactylidae</taxon>
        <taxon>Eleutherodactylinae</taxon>
        <taxon>Eleutherodactylus</taxon>
        <taxon>Eleutherodactylus</taxon>
    </lineage>
</organism>
<dbReference type="Proteomes" id="UP000770717">
    <property type="component" value="Unassembled WGS sequence"/>
</dbReference>
<gene>
    <name evidence="1" type="ORF">GDO78_012908</name>
</gene>
<accession>A0A8J6K382</accession>